<evidence type="ECO:0000313" key="7">
    <source>
        <dbReference type="Proteomes" id="UP001610446"/>
    </source>
</evidence>
<dbReference type="PANTHER" id="PTHR37534">
    <property type="entry name" value="TRANSCRIPTIONAL ACTIVATOR PROTEIN UGA3"/>
    <property type="match status" value="1"/>
</dbReference>
<evidence type="ECO:0000256" key="3">
    <source>
        <dbReference type="ARBA" id="ARBA00023163"/>
    </source>
</evidence>
<evidence type="ECO:0000256" key="2">
    <source>
        <dbReference type="ARBA" id="ARBA00023125"/>
    </source>
</evidence>
<keyword evidence="3" id="KW-0804">Transcription</keyword>
<dbReference type="CDD" id="cd12148">
    <property type="entry name" value="fungal_TF_MHR"/>
    <property type="match status" value="1"/>
</dbReference>
<organism evidence="6 7">
    <name type="scientific">Aspergillus pseudoustus</name>
    <dbReference type="NCBI Taxonomy" id="1810923"/>
    <lineage>
        <taxon>Eukaryota</taxon>
        <taxon>Fungi</taxon>
        <taxon>Dikarya</taxon>
        <taxon>Ascomycota</taxon>
        <taxon>Pezizomycotina</taxon>
        <taxon>Eurotiomycetes</taxon>
        <taxon>Eurotiomycetidae</taxon>
        <taxon>Eurotiales</taxon>
        <taxon>Aspergillaceae</taxon>
        <taxon>Aspergillus</taxon>
        <taxon>Aspergillus subgen. Nidulantes</taxon>
    </lineage>
</organism>
<dbReference type="PROSITE" id="PS00463">
    <property type="entry name" value="ZN2_CY6_FUNGAL_1"/>
    <property type="match status" value="1"/>
</dbReference>
<dbReference type="Pfam" id="PF00172">
    <property type="entry name" value="Zn_clus"/>
    <property type="match status" value="1"/>
</dbReference>
<protein>
    <recommendedName>
        <fullName evidence="5">Zn(2)-C6 fungal-type domain-containing protein</fullName>
    </recommendedName>
</protein>
<dbReference type="PROSITE" id="PS50048">
    <property type="entry name" value="ZN2_CY6_FUNGAL_2"/>
    <property type="match status" value="1"/>
</dbReference>
<sequence>MSPNRTKKACINCRQRHVKCDRRQPCTRCSDSNLPCKQPTVHAFCNVSFAGDHSLKVDRASIGLSNADSEERSEKEAVFIDETPSVVNARVDTGSLVDGQLETSNGIDSPPQQLSPSAEFLFNHPPSIVGLPLAAGVHHANLSKTGVGALPINTFPSILDIPDSPIDDTPNIPSTSIINTADLSSEAGPLPCPRVANETASSKQSITHPREAYLLKIFTQTWGPIFDCLDPGLTFTKSAIDIAINEFTPLYWAILATSALQLSRVSNYPLSAAKYYREQCSESVMPILLQSTDPGANEETLFATETLFTSSLAISVKPQGTLSDKVDLGRAAFWVHLRQDIHVALLLQVPIDVDYPPCIQKDQILAGMDYITTTTQPGSSLGKDTIDCAWANRIAVLLVDVINYCFQDSGSRELESWIHIRGRLDHWSAAKPRRFQPYYERPADPASGRVFPDIWIACDCYVLAWMYYHTAKILLKTFPPNHLEALQHHHHSSSSGSSRVPRIESLEDREEVLIHARAICGIAITNPNAQALIVACHMVTISAIFFDTEAERDATIDLLRLAHTVTGHPLTHIEQKLHTCWGRQS</sequence>
<dbReference type="Proteomes" id="UP001610446">
    <property type="component" value="Unassembled WGS sequence"/>
</dbReference>
<gene>
    <name evidence="6" type="ORF">BJY01DRAFT_256201</name>
</gene>
<keyword evidence="2" id="KW-0238">DNA-binding</keyword>
<evidence type="ECO:0000256" key="4">
    <source>
        <dbReference type="ARBA" id="ARBA00023242"/>
    </source>
</evidence>
<proteinExistence type="predicted"/>
<keyword evidence="7" id="KW-1185">Reference proteome</keyword>
<comment type="caution">
    <text evidence="6">The sequence shown here is derived from an EMBL/GenBank/DDBJ whole genome shotgun (WGS) entry which is preliminary data.</text>
</comment>
<dbReference type="InterPro" id="IPR036864">
    <property type="entry name" value="Zn2-C6_fun-type_DNA-bd_sf"/>
</dbReference>
<dbReference type="SUPFAM" id="SSF57701">
    <property type="entry name" value="Zn2/Cys6 DNA-binding domain"/>
    <property type="match status" value="1"/>
</dbReference>
<reference evidence="6 7" key="1">
    <citation type="submission" date="2024-07" db="EMBL/GenBank/DDBJ databases">
        <title>Section-level genome sequencing and comparative genomics of Aspergillus sections Usti and Cavernicolus.</title>
        <authorList>
            <consortium name="Lawrence Berkeley National Laboratory"/>
            <person name="Nybo J.L."/>
            <person name="Vesth T.C."/>
            <person name="Theobald S."/>
            <person name="Frisvad J.C."/>
            <person name="Larsen T.O."/>
            <person name="Kjaerboelling I."/>
            <person name="Rothschild-Mancinelli K."/>
            <person name="Lyhne E.K."/>
            <person name="Kogle M.E."/>
            <person name="Barry K."/>
            <person name="Clum A."/>
            <person name="Na H."/>
            <person name="Ledsgaard L."/>
            <person name="Lin J."/>
            <person name="Lipzen A."/>
            <person name="Kuo A."/>
            <person name="Riley R."/>
            <person name="Mondo S."/>
            <person name="Labutti K."/>
            <person name="Haridas S."/>
            <person name="Pangalinan J."/>
            <person name="Salamov A.A."/>
            <person name="Simmons B.A."/>
            <person name="Magnuson J.K."/>
            <person name="Chen J."/>
            <person name="Drula E."/>
            <person name="Henrissat B."/>
            <person name="Wiebenga A."/>
            <person name="Lubbers R.J."/>
            <person name="Gomes A.C."/>
            <person name="Makela M.R."/>
            <person name="Stajich J."/>
            <person name="Grigoriev I.V."/>
            <person name="Mortensen U.H."/>
            <person name="De Vries R.P."/>
            <person name="Baker S.E."/>
            <person name="Andersen M.R."/>
        </authorList>
    </citation>
    <scope>NUCLEOTIDE SEQUENCE [LARGE SCALE GENOMIC DNA]</scope>
    <source>
        <strain evidence="6 7">CBS 123904</strain>
    </source>
</reference>
<dbReference type="SMART" id="SM00066">
    <property type="entry name" value="GAL4"/>
    <property type="match status" value="1"/>
</dbReference>
<keyword evidence="1" id="KW-0805">Transcription regulation</keyword>
<dbReference type="EMBL" id="JBFXLU010000478">
    <property type="protein sequence ID" value="KAL2825682.1"/>
    <property type="molecule type" value="Genomic_DNA"/>
</dbReference>
<feature type="domain" description="Zn(2)-C6 fungal-type" evidence="5">
    <location>
        <begin position="9"/>
        <end position="36"/>
    </location>
</feature>
<dbReference type="InterPro" id="IPR001138">
    <property type="entry name" value="Zn2Cys6_DnaBD"/>
</dbReference>
<evidence type="ECO:0000259" key="5">
    <source>
        <dbReference type="PROSITE" id="PS50048"/>
    </source>
</evidence>
<dbReference type="PANTHER" id="PTHR37534:SF2">
    <property type="entry name" value="N-ACETYLTRANSFERASE DOMAIN-CONTAINING PROTEIN"/>
    <property type="match status" value="1"/>
</dbReference>
<accession>A0ABR4ID63</accession>
<name>A0ABR4ID63_9EURO</name>
<evidence type="ECO:0000256" key="1">
    <source>
        <dbReference type="ARBA" id="ARBA00023015"/>
    </source>
</evidence>
<dbReference type="CDD" id="cd00067">
    <property type="entry name" value="GAL4"/>
    <property type="match status" value="1"/>
</dbReference>
<evidence type="ECO:0000313" key="6">
    <source>
        <dbReference type="EMBL" id="KAL2825682.1"/>
    </source>
</evidence>
<keyword evidence="4" id="KW-0539">Nucleus</keyword>
<dbReference type="Gene3D" id="4.10.240.10">
    <property type="entry name" value="Zn(2)-C6 fungal-type DNA-binding domain"/>
    <property type="match status" value="1"/>
</dbReference>